<feature type="domain" description="N-acetyltransferase" evidence="1">
    <location>
        <begin position="4"/>
        <end position="162"/>
    </location>
</feature>
<evidence type="ECO:0000259" key="1">
    <source>
        <dbReference type="PROSITE" id="PS51186"/>
    </source>
</evidence>
<dbReference type="Gene3D" id="3.40.630.30">
    <property type="match status" value="1"/>
</dbReference>
<reference evidence="3 4" key="2">
    <citation type="submission" date="2021-03" db="EMBL/GenBank/DDBJ databases">
        <title>Genomic Encyclopedia of Type Strains, Phase IV (KMG-IV): sequencing the most valuable type-strain genomes for metagenomic binning, comparative biology and taxonomic classification.</title>
        <authorList>
            <person name="Goeker M."/>
        </authorList>
    </citation>
    <scope>NUCLEOTIDE SEQUENCE [LARGE SCALE GENOMIC DNA]</scope>
    <source>
        <strain evidence="3 4">DSM 41954</strain>
    </source>
</reference>
<dbReference type="GO" id="GO:0016747">
    <property type="term" value="F:acyltransferase activity, transferring groups other than amino-acyl groups"/>
    <property type="evidence" value="ECO:0007669"/>
    <property type="project" value="InterPro"/>
</dbReference>
<dbReference type="AlphaFoldDB" id="A0A060ZWK6"/>
<dbReference type="Proteomes" id="UP000756710">
    <property type="component" value="Unassembled WGS sequence"/>
</dbReference>
<dbReference type="EMBL" id="LK022848">
    <property type="protein sequence ID" value="CDR11024.1"/>
    <property type="molecule type" value="Genomic_DNA"/>
</dbReference>
<gene>
    <name evidence="3" type="ORF">J2Z30_000392</name>
    <name evidence="2" type="ORF">SIRAN7150</name>
</gene>
<accession>A0A060ZWK6</accession>
<dbReference type="CDD" id="cd04301">
    <property type="entry name" value="NAT_SF"/>
    <property type="match status" value="1"/>
</dbReference>
<proteinExistence type="predicted"/>
<sequence length="296" mass="32332">MDSVRVRPLCSDDLPSAERASATTFLEADCRSRRVGEPEPRPRPAAASRQWIDRMRHFLIEDPGGCWVAVDESEGDDGVIGFAISQNRGPFWFLATYGVLPGRQAKGIGRRLMDAALAHADGRQGMFSSTVHPGATRRYRLAGFSLHPQMRMVGTVDRATLPAITGVREGRDDDIDWMNHLDRRLRGAGHGPDHTYMRGTLRLVVSRAYGRPGYVYIDDQGRAALLAAAQPATAQDLLWEALATSSGDTLVNCITPANEWAVDVGLAARLDIGQEGYLALRAMPPPAPYLASGHFL</sequence>
<evidence type="ECO:0000313" key="4">
    <source>
        <dbReference type="Proteomes" id="UP000756710"/>
    </source>
</evidence>
<dbReference type="HOGENOM" id="CLU_959370_0_0_11"/>
<dbReference type="EMBL" id="JAGGLR010000001">
    <property type="protein sequence ID" value="MBP2059396.1"/>
    <property type="molecule type" value="Genomic_DNA"/>
</dbReference>
<keyword evidence="2" id="KW-0808">Transferase</keyword>
<dbReference type="InterPro" id="IPR016181">
    <property type="entry name" value="Acyl_CoA_acyltransferase"/>
</dbReference>
<reference evidence="2" key="1">
    <citation type="submission" date="2014-05" db="EMBL/GenBank/DDBJ databases">
        <authorList>
            <person name="Horn Fabian"/>
        </authorList>
    </citation>
    <scope>NUCLEOTIDE SEQUENCE</scope>
</reference>
<evidence type="ECO:0000313" key="2">
    <source>
        <dbReference type="EMBL" id="CDR11024.1"/>
    </source>
</evidence>
<protein>
    <submittedName>
        <fullName evidence="2">GCN5-related N-acetyltransferase</fullName>
    </submittedName>
    <submittedName>
        <fullName evidence="3">GNAT superfamily N-acetyltransferase</fullName>
    </submittedName>
</protein>
<name>A0A060ZWK6_9ACTN</name>
<dbReference type="PROSITE" id="PS51186">
    <property type="entry name" value="GNAT"/>
    <property type="match status" value="1"/>
</dbReference>
<organism evidence="2">
    <name type="scientific">Streptomyces iranensis</name>
    <dbReference type="NCBI Taxonomy" id="576784"/>
    <lineage>
        <taxon>Bacteria</taxon>
        <taxon>Bacillati</taxon>
        <taxon>Actinomycetota</taxon>
        <taxon>Actinomycetes</taxon>
        <taxon>Kitasatosporales</taxon>
        <taxon>Streptomycetaceae</taxon>
        <taxon>Streptomyces</taxon>
        <taxon>Streptomyces violaceusniger group</taxon>
    </lineage>
</organism>
<evidence type="ECO:0000313" key="3">
    <source>
        <dbReference type="EMBL" id="MBP2059396.1"/>
    </source>
</evidence>
<keyword evidence="4" id="KW-1185">Reference proteome</keyword>
<dbReference type="Pfam" id="PF00583">
    <property type="entry name" value="Acetyltransf_1"/>
    <property type="match status" value="1"/>
</dbReference>
<dbReference type="InterPro" id="IPR000182">
    <property type="entry name" value="GNAT_dom"/>
</dbReference>
<dbReference type="SUPFAM" id="SSF55729">
    <property type="entry name" value="Acyl-CoA N-acyltransferases (Nat)"/>
    <property type="match status" value="1"/>
</dbReference>
<dbReference type="RefSeq" id="WP_044576691.1">
    <property type="nucleotide sequence ID" value="NZ_BAABDR010000060.1"/>
</dbReference>